<keyword evidence="3" id="KW-1185">Reference proteome</keyword>
<evidence type="ECO:0000313" key="3">
    <source>
        <dbReference type="Proteomes" id="UP000821866"/>
    </source>
</evidence>
<dbReference type="AlphaFoldDB" id="A0A9J6EBQ0"/>
<accession>A0A9J6EBQ0</accession>
<organism evidence="2 3">
    <name type="scientific">Rhipicephalus microplus</name>
    <name type="common">Cattle tick</name>
    <name type="synonym">Boophilus microplus</name>
    <dbReference type="NCBI Taxonomy" id="6941"/>
    <lineage>
        <taxon>Eukaryota</taxon>
        <taxon>Metazoa</taxon>
        <taxon>Ecdysozoa</taxon>
        <taxon>Arthropoda</taxon>
        <taxon>Chelicerata</taxon>
        <taxon>Arachnida</taxon>
        <taxon>Acari</taxon>
        <taxon>Parasitiformes</taxon>
        <taxon>Ixodida</taxon>
        <taxon>Ixodoidea</taxon>
        <taxon>Ixodidae</taxon>
        <taxon>Rhipicephalinae</taxon>
        <taxon>Rhipicephalus</taxon>
        <taxon>Boophilus</taxon>
    </lineage>
</organism>
<reference evidence="2" key="1">
    <citation type="journal article" date="2020" name="Cell">
        <title>Large-Scale Comparative Analyses of Tick Genomes Elucidate Their Genetic Diversity and Vector Capacities.</title>
        <authorList>
            <consortium name="Tick Genome and Microbiome Consortium (TIGMIC)"/>
            <person name="Jia N."/>
            <person name="Wang J."/>
            <person name="Shi W."/>
            <person name="Du L."/>
            <person name="Sun Y."/>
            <person name="Zhan W."/>
            <person name="Jiang J.F."/>
            <person name="Wang Q."/>
            <person name="Zhang B."/>
            <person name="Ji P."/>
            <person name="Bell-Sakyi L."/>
            <person name="Cui X.M."/>
            <person name="Yuan T.T."/>
            <person name="Jiang B.G."/>
            <person name="Yang W.F."/>
            <person name="Lam T.T."/>
            <person name="Chang Q.C."/>
            <person name="Ding S.J."/>
            <person name="Wang X.J."/>
            <person name="Zhu J.G."/>
            <person name="Ruan X.D."/>
            <person name="Zhao L."/>
            <person name="Wei J.T."/>
            <person name="Ye R.Z."/>
            <person name="Que T.C."/>
            <person name="Du C.H."/>
            <person name="Zhou Y.H."/>
            <person name="Cheng J.X."/>
            <person name="Dai P.F."/>
            <person name="Guo W.B."/>
            <person name="Han X.H."/>
            <person name="Huang E.J."/>
            <person name="Li L.F."/>
            <person name="Wei W."/>
            <person name="Gao Y.C."/>
            <person name="Liu J.Z."/>
            <person name="Shao H.Z."/>
            <person name="Wang X."/>
            <person name="Wang C.C."/>
            <person name="Yang T.C."/>
            <person name="Huo Q.B."/>
            <person name="Li W."/>
            <person name="Chen H.Y."/>
            <person name="Chen S.E."/>
            <person name="Zhou L.G."/>
            <person name="Ni X.B."/>
            <person name="Tian J.H."/>
            <person name="Sheng Y."/>
            <person name="Liu T."/>
            <person name="Pan Y.S."/>
            <person name="Xia L.Y."/>
            <person name="Li J."/>
            <person name="Zhao F."/>
            <person name="Cao W.C."/>
        </authorList>
    </citation>
    <scope>NUCLEOTIDE SEQUENCE</scope>
    <source>
        <strain evidence="2">Rmic-2018</strain>
    </source>
</reference>
<gene>
    <name evidence="2" type="ORF">HPB51_022145</name>
</gene>
<dbReference type="Proteomes" id="UP000821866">
    <property type="component" value="Chromosome 3"/>
</dbReference>
<evidence type="ECO:0000256" key="1">
    <source>
        <dbReference type="SAM" id="MobiDB-lite"/>
    </source>
</evidence>
<comment type="caution">
    <text evidence="2">The sequence shown here is derived from an EMBL/GenBank/DDBJ whole genome shotgun (WGS) entry which is preliminary data.</text>
</comment>
<protein>
    <submittedName>
        <fullName evidence="2">Uncharacterized protein</fullName>
    </submittedName>
</protein>
<evidence type="ECO:0000313" key="2">
    <source>
        <dbReference type="EMBL" id="KAH8031947.1"/>
    </source>
</evidence>
<name>A0A9J6EBQ0_RHIMP</name>
<dbReference type="EMBL" id="JABSTU010000005">
    <property type="protein sequence ID" value="KAH8031947.1"/>
    <property type="molecule type" value="Genomic_DNA"/>
</dbReference>
<proteinExistence type="predicted"/>
<feature type="region of interest" description="Disordered" evidence="1">
    <location>
        <begin position="64"/>
        <end position="155"/>
    </location>
</feature>
<reference evidence="2" key="2">
    <citation type="submission" date="2021-09" db="EMBL/GenBank/DDBJ databases">
        <authorList>
            <person name="Jia N."/>
            <person name="Wang J."/>
            <person name="Shi W."/>
            <person name="Du L."/>
            <person name="Sun Y."/>
            <person name="Zhan W."/>
            <person name="Jiang J."/>
            <person name="Wang Q."/>
            <person name="Zhang B."/>
            <person name="Ji P."/>
            <person name="Sakyi L.B."/>
            <person name="Cui X."/>
            <person name="Yuan T."/>
            <person name="Jiang B."/>
            <person name="Yang W."/>
            <person name="Lam T.T.-Y."/>
            <person name="Chang Q."/>
            <person name="Ding S."/>
            <person name="Wang X."/>
            <person name="Zhu J."/>
            <person name="Ruan X."/>
            <person name="Zhao L."/>
            <person name="Wei J."/>
            <person name="Que T."/>
            <person name="Du C."/>
            <person name="Cheng J."/>
            <person name="Dai P."/>
            <person name="Han X."/>
            <person name="Huang E."/>
            <person name="Gao Y."/>
            <person name="Liu J."/>
            <person name="Shao H."/>
            <person name="Ye R."/>
            <person name="Li L."/>
            <person name="Wei W."/>
            <person name="Wang X."/>
            <person name="Wang C."/>
            <person name="Huo Q."/>
            <person name="Li W."/>
            <person name="Guo W."/>
            <person name="Chen H."/>
            <person name="Chen S."/>
            <person name="Zhou L."/>
            <person name="Zhou L."/>
            <person name="Ni X."/>
            <person name="Tian J."/>
            <person name="Zhou Y."/>
            <person name="Sheng Y."/>
            <person name="Liu T."/>
            <person name="Pan Y."/>
            <person name="Xia L."/>
            <person name="Li J."/>
            <person name="Zhao F."/>
            <person name="Cao W."/>
        </authorList>
    </citation>
    <scope>NUCLEOTIDE SEQUENCE</scope>
    <source>
        <strain evidence="2">Rmic-2018</strain>
        <tissue evidence="2">Larvae</tissue>
    </source>
</reference>
<sequence length="284" mass="31267">MNTYQPTHLSAVLNTTTAPGTSVRGSPFCPPGSTCTAVLHGSTETTPIWGLHRSVFRCRVVKPRQRARLRSSSDRRGGRPRSSICQGGGRDSGPRRRANKRPFASQTERLPLKNDRLPIPGINGRVSAPSLSSPNRPKRRQSITRPLPAEEPPLTLLSPLRVPPCGGLRSRLLRCKMRRARIDDGTGQRGQQENKNESCATDPSKSCRMAKKAGGGRVVFDDVVVPTFPACSRQCVVWPRDGLERMKWHVSDIVLNHNSMRDTIQGPGALHYGVSHNHMVVLGR</sequence>
<feature type="compositionally biased region" description="Basic and acidic residues" evidence="1">
    <location>
        <begin position="183"/>
        <end position="196"/>
    </location>
</feature>
<feature type="region of interest" description="Disordered" evidence="1">
    <location>
        <begin position="183"/>
        <end position="205"/>
    </location>
</feature>